<dbReference type="InterPro" id="IPR001680">
    <property type="entry name" value="WD40_rpt"/>
</dbReference>
<keyword evidence="12" id="KW-1185">Reference proteome</keyword>
<feature type="compositionally biased region" description="Low complexity" evidence="10">
    <location>
        <begin position="95"/>
        <end position="139"/>
    </location>
</feature>
<dbReference type="FunCoup" id="A0A7N4NTN2">
    <property type="interactions" value="1223"/>
</dbReference>
<comment type="subunit">
    <text evidence="7">Component of the C9orf72-SMCR8 complex, at least composed of C9orf72, SMCR8 and WDR41. The complex is formed of two protomers, each individually consisting of one molecule each of C9orf72, SMCR8 and WDR41. The protomers homodimerize via an interaction between C9orf72 (via C-terminus) and SMCR8 (via N-terminus). Within each protomer SMCR8 (via DENN domain) acts as a bridging protein between WDR41 (via C-terminus and N-terminus) and C9orf72 (via C-terminus). The C9orf72-SMCR8 complex associates with the ULK1/ATG1 kinase complex.</text>
</comment>
<dbReference type="Ensembl" id="ENSSHAT00000039429.1">
    <property type="protein sequence ID" value="ENSSHAP00000027844.1"/>
    <property type="gene ID" value="ENSSHAG00000018180.2"/>
</dbReference>
<name>A0A7N4NTN2_SARHA</name>
<dbReference type="InterPro" id="IPR036322">
    <property type="entry name" value="WD40_repeat_dom_sf"/>
</dbReference>
<dbReference type="GO" id="GO:0010506">
    <property type="term" value="P:regulation of autophagy"/>
    <property type="evidence" value="ECO:0007669"/>
    <property type="project" value="Ensembl"/>
</dbReference>
<accession>A0A7N4NTN2</accession>
<reference evidence="11" key="3">
    <citation type="submission" date="2025-09" db="UniProtKB">
        <authorList>
            <consortium name="Ensembl"/>
        </authorList>
    </citation>
    <scope>IDENTIFICATION</scope>
</reference>
<gene>
    <name evidence="11" type="primary">WDR41</name>
</gene>
<evidence type="ECO:0000256" key="4">
    <source>
        <dbReference type="ARBA" id="ARBA00022737"/>
    </source>
</evidence>
<dbReference type="GeneTree" id="ENSGT00390000017026"/>
<dbReference type="PROSITE" id="PS50082">
    <property type="entry name" value="WD_REPEATS_2"/>
    <property type="match status" value="3"/>
</dbReference>
<evidence type="ECO:0000313" key="11">
    <source>
        <dbReference type="Ensembl" id="ENSSHAP00000027844.1"/>
    </source>
</evidence>
<dbReference type="PANTHER" id="PTHR22805">
    <property type="entry name" value="WDR41-RELATED"/>
    <property type="match status" value="1"/>
</dbReference>
<reference evidence="11" key="2">
    <citation type="submission" date="2025-08" db="UniProtKB">
        <authorList>
            <consortium name="Ensembl"/>
        </authorList>
    </citation>
    <scope>IDENTIFICATION</scope>
</reference>
<dbReference type="PROSITE" id="PS00678">
    <property type="entry name" value="WD_REPEATS_1"/>
    <property type="match status" value="1"/>
</dbReference>
<dbReference type="InterPro" id="IPR019775">
    <property type="entry name" value="WD40_repeat_CS"/>
</dbReference>
<evidence type="ECO:0000313" key="12">
    <source>
        <dbReference type="Proteomes" id="UP000007648"/>
    </source>
</evidence>
<dbReference type="FunFam" id="2.130.10.10:FF:000564">
    <property type="entry name" value="WD repeat domain 41"/>
    <property type="match status" value="1"/>
</dbReference>
<dbReference type="GO" id="GO:0005096">
    <property type="term" value="F:GTPase activator activity"/>
    <property type="evidence" value="ECO:0007669"/>
    <property type="project" value="Ensembl"/>
</dbReference>
<dbReference type="PANTHER" id="PTHR22805:SF2">
    <property type="entry name" value="WD REPEAT-CONTAINING PROTEIN 41"/>
    <property type="match status" value="1"/>
</dbReference>
<evidence type="ECO:0000256" key="6">
    <source>
        <dbReference type="ARBA" id="ARBA00055081"/>
    </source>
</evidence>
<dbReference type="GO" id="GO:0005085">
    <property type="term" value="F:guanyl-nucleotide exchange factor activity"/>
    <property type="evidence" value="ECO:0007669"/>
    <property type="project" value="Ensembl"/>
</dbReference>
<dbReference type="InterPro" id="IPR020472">
    <property type="entry name" value="WD40_PAC1"/>
</dbReference>
<feature type="repeat" description="WD" evidence="9">
    <location>
        <begin position="462"/>
        <end position="502"/>
    </location>
</feature>
<reference evidence="11 12" key="1">
    <citation type="journal article" date="2011" name="Proc. Natl. Acad. Sci. U.S.A.">
        <title>Genetic diversity and population structure of the endangered marsupial Sarcophilus harrisii (Tasmanian devil).</title>
        <authorList>
            <person name="Miller W."/>
            <person name="Hayes V.M."/>
            <person name="Ratan A."/>
            <person name="Petersen D.C."/>
            <person name="Wittekindt N.E."/>
            <person name="Miller J."/>
            <person name="Walenz B."/>
            <person name="Knight J."/>
            <person name="Qi J."/>
            <person name="Zhao F."/>
            <person name="Wang Q."/>
            <person name="Bedoya-Reina O.C."/>
            <person name="Katiyar N."/>
            <person name="Tomsho L.P."/>
            <person name="Kasson L.M."/>
            <person name="Hardie R.A."/>
            <person name="Woodbridge P."/>
            <person name="Tindall E.A."/>
            <person name="Bertelsen M.F."/>
            <person name="Dixon D."/>
            <person name="Pyecroft S."/>
            <person name="Helgen K.M."/>
            <person name="Lesk A.M."/>
            <person name="Pringle T.H."/>
            <person name="Patterson N."/>
            <person name="Zhang Y."/>
            <person name="Kreiss A."/>
            <person name="Woods G.M."/>
            <person name="Jones M.E."/>
            <person name="Schuster S.C."/>
        </authorList>
    </citation>
    <scope>NUCLEOTIDE SEQUENCE [LARGE SCALE GENOMIC DNA]</scope>
</reference>
<keyword evidence="4" id="KW-0677">Repeat</keyword>
<proteinExistence type="predicted"/>
<evidence type="ECO:0000256" key="1">
    <source>
        <dbReference type="ARBA" id="ARBA00004496"/>
    </source>
</evidence>
<evidence type="ECO:0000256" key="3">
    <source>
        <dbReference type="ARBA" id="ARBA00022574"/>
    </source>
</evidence>
<comment type="subcellular location">
    <subcellularLocation>
        <location evidence="1">Cytoplasm</location>
    </subcellularLocation>
</comment>
<keyword evidence="5" id="KW-0072">Autophagy</keyword>
<sequence length="602" mass="66490">MTPPTPAAAPLAATRGRKNYFLSRHLACTPRAPGVLGARPQTAGWVPAASSAAGSPAQALRRHLRDKSPLSSFLFRLFGFPVCPRRWVGVPGSDSSSRSSSSSSSQSSSSSSSQSSSSSSSQSSSSSSSQSSSSSSQSSSSARMLRWLIGGGREPQGLAEKSPVQTINEEQTQNPYTELLVLKAHHDIVRFLVQLDDYRFASAGDDGIVFLWNAQTGEKIFEFHGHTQKITAITAFPSLDSCEDKNQLILTASADRTVIIWDCDTGRQVQKVSCFHSTVKCLTVLQRLDVWLSGGSDLCVWNRELDLLCKTSHLFDTGISALIELPKNCVAAAVGKELIIFRLVSSTEGSVDWDVIEVKRILDHQDNILSLGNINDLSFVTGSHIGELIVWDALDWTMQAYERSFWDPSLQLDTQQEIKLCHKSNEISIHHFTCDEEYLFAAVGRGLYVYNLQMKRVIAFQKTAHDSTILHIAKLPNRQLISCSEDGSVRIWELREKQQLTAEPVPTGFFNMWGFGRVNKPANQTIKKPQENGTVCSLELIGDLIGHSSSIEMFLYFEDHGLVTCSADHLIILWKNGERESGLRSLRLFQKLEDDGDLNLGF</sequence>
<protein>
    <recommendedName>
        <fullName evidence="8">WD repeat-containing protein 41</fullName>
    </recommendedName>
</protein>
<feature type="repeat" description="WD" evidence="9">
    <location>
        <begin position="223"/>
        <end position="271"/>
    </location>
</feature>
<evidence type="ECO:0000256" key="2">
    <source>
        <dbReference type="ARBA" id="ARBA00022490"/>
    </source>
</evidence>
<dbReference type="InterPro" id="IPR015943">
    <property type="entry name" value="WD40/YVTN_repeat-like_dom_sf"/>
</dbReference>
<keyword evidence="2" id="KW-0963">Cytoplasm</keyword>
<dbReference type="SUPFAM" id="SSF50978">
    <property type="entry name" value="WD40 repeat-like"/>
    <property type="match status" value="1"/>
</dbReference>
<evidence type="ECO:0000256" key="9">
    <source>
        <dbReference type="PROSITE-ProRule" id="PRU00221"/>
    </source>
</evidence>
<dbReference type="PRINTS" id="PR00320">
    <property type="entry name" value="GPROTEINBRPT"/>
</dbReference>
<dbReference type="GO" id="GO:0032045">
    <property type="term" value="C:guanyl-nucleotide exchange factor complex"/>
    <property type="evidence" value="ECO:0007669"/>
    <property type="project" value="Ensembl"/>
</dbReference>
<evidence type="ECO:0000256" key="8">
    <source>
        <dbReference type="ARBA" id="ARBA00070592"/>
    </source>
</evidence>
<dbReference type="InParanoid" id="A0A7N4NTN2"/>
<comment type="function">
    <text evidence="6">Non-catalytic component of the C9orf72-SMCR8 complex, a complex that has guanine nucleotide exchange factor (GEF) activity and regulates autophagy. The C9orf72-SMCR8 complex promotes the exchange of GDP to GTP, converting inactive GDP-bound RAB8A and RAB39B into their active GTP-bound form, thereby promoting autophagosome maturation. As part of the C9orf72-SMCR8 complex, stimulates RAB8A and RAB11A GTPase activity in vitro, however WDR42 is shown not be an essential complex component for this function. The C9orf72-SMCR8 complex also acts as a negative regulator of autophagy initiation by interacting with the ULK1/ATG1 kinase complex and inhibiting its protein kinase activity.</text>
</comment>
<dbReference type="GO" id="GO:0006914">
    <property type="term" value="P:autophagy"/>
    <property type="evidence" value="ECO:0007669"/>
    <property type="project" value="UniProtKB-KW"/>
</dbReference>
<evidence type="ECO:0000256" key="7">
    <source>
        <dbReference type="ARBA" id="ARBA00065808"/>
    </source>
</evidence>
<dbReference type="Gene3D" id="2.130.10.10">
    <property type="entry name" value="YVTN repeat-like/Quinoprotein amine dehydrogenase"/>
    <property type="match status" value="2"/>
</dbReference>
<organism evidence="11 12">
    <name type="scientific">Sarcophilus harrisii</name>
    <name type="common">Tasmanian devil</name>
    <name type="synonym">Sarcophilus laniarius</name>
    <dbReference type="NCBI Taxonomy" id="9305"/>
    <lineage>
        <taxon>Eukaryota</taxon>
        <taxon>Metazoa</taxon>
        <taxon>Chordata</taxon>
        <taxon>Craniata</taxon>
        <taxon>Vertebrata</taxon>
        <taxon>Euteleostomi</taxon>
        <taxon>Mammalia</taxon>
        <taxon>Metatheria</taxon>
        <taxon>Dasyuromorphia</taxon>
        <taxon>Dasyuridae</taxon>
        <taxon>Sarcophilus</taxon>
    </lineage>
</organism>
<dbReference type="SMART" id="SM00320">
    <property type="entry name" value="WD40"/>
    <property type="match status" value="6"/>
</dbReference>
<dbReference type="InterPro" id="IPR040102">
    <property type="entry name" value="WDR41"/>
</dbReference>
<dbReference type="PROSITE" id="PS50294">
    <property type="entry name" value="WD_REPEATS_REGION"/>
    <property type="match status" value="1"/>
</dbReference>
<dbReference type="Proteomes" id="UP000007648">
    <property type="component" value="Unassembled WGS sequence"/>
</dbReference>
<feature type="region of interest" description="Disordered" evidence="10">
    <location>
        <begin position="90"/>
        <end position="139"/>
    </location>
</feature>
<evidence type="ECO:0000256" key="10">
    <source>
        <dbReference type="SAM" id="MobiDB-lite"/>
    </source>
</evidence>
<dbReference type="GO" id="GO:0005765">
    <property type="term" value="C:lysosomal membrane"/>
    <property type="evidence" value="ECO:0007669"/>
    <property type="project" value="TreeGrafter"/>
</dbReference>
<dbReference type="Pfam" id="PF25178">
    <property type="entry name" value="Beta-prop_WDR41"/>
    <property type="match status" value="1"/>
</dbReference>
<keyword evidence="3 9" id="KW-0853">WD repeat</keyword>
<feature type="repeat" description="WD" evidence="9">
    <location>
        <begin position="182"/>
        <end position="222"/>
    </location>
</feature>
<dbReference type="AlphaFoldDB" id="A0A7N4NTN2"/>
<evidence type="ECO:0000256" key="5">
    <source>
        <dbReference type="ARBA" id="ARBA00023006"/>
    </source>
</evidence>